<accession>A0A938B1W4</accession>
<evidence type="ECO:0000313" key="2">
    <source>
        <dbReference type="EMBL" id="MBM3223364.1"/>
    </source>
</evidence>
<dbReference type="GO" id="GO:0010038">
    <property type="term" value="P:response to metal ion"/>
    <property type="evidence" value="ECO:0007669"/>
    <property type="project" value="InterPro"/>
</dbReference>
<dbReference type="Gene3D" id="3.30.70.120">
    <property type="match status" value="1"/>
</dbReference>
<dbReference type="InterPro" id="IPR015867">
    <property type="entry name" value="N-reg_PII/ATP_PRibTrfase_C"/>
</dbReference>
<dbReference type="Pfam" id="PF03091">
    <property type="entry name" value="CutA1"/>
    <property type="match status" value="1"/>
</dbReference>
<dbReference type="Proteomes" id="UP000712673">
    <property type="component" value="Unassembled WGS sequence"/>
</dbReference>
<dbReference type="PANTHER" id="PTHR23419:SF8">
    <property type="entry name" value="FI09726P"/>
    <property type="match status" value="1"/>
</dbReference>
<dbReference type="InterPro" id="IPR011322">
    <property type="entry name" value="N-reg_PII-like_a/b"/>
</dbReference>
<comment type="similarity">
    <text evidence="1">Belongs to the CutA family.</text>
</comment>
<dbReference type="GO" id="GO:0005507">
    <property type="term" value="F:copper ion binding"/>
    <property type="evidence" value="ECO:0007669"/>
    <property type="project" value="TreeGrafter"/>
</dbReference>
<protein>
    <submittedName>
        <fullName evidence="2">Divalent-cation tolerance protein CutA</fullName>
    </submittedName>
</protein>
<dbReference type="InterPro" id="IPR004323">
    <property type="entry name" value="Ion_tolerance_CutA"/>
</dbReference>
<proteinExistence type="inferred from homology"/>
<sequence length="131" mass="14576">MGRGLSHYRSDDACEWRAISLLRLSTAEVGVVLVYVTLNTLAEGQQLADLLFTHKLANCVNFHPITCTYLWEGQQTTEPEIVAIIKTEATLFDAIVATVKELVPYTNFIGQLEVSRVNEAFAAWMESVVQA</sequence>
<evidence type="ECO:0000313" key="3">
    <source>
        <dbReference type="Proteomes" id="UP000712673"/>
    </source>
</evidence>
<dbReference type="PANTHER" id="PTHR23419">
    <property type="entry name" value="DIVALENT CATION TOLERANCE CUTA-RELATED"/>
    <property type="match status" value="1"/>
</dbReference>
<dbReference type="AlphaFoldDB" id="A0A938B1W4"/>
<reference evidence="2" key="1">
    <citation type="submission" date="2019-03" db="EMBL/GenBank/DDBJ databases">
        <title>Lake Tanganyika Metagenome-Assembled Genomes (MAGs).</title>
        <authorList>
            <person name="Tran P."/>
        </authorList>
    </citation>
    <scope>NUCLEOTIDE SEQUENCE</scope>
    <source>
        <strain evidence="2">K_DeepCast_65m_m2_066</strain>
    </source>
</reference>
<name>A0A938B1W4_UNCTE</name>
<evidence type="ECO:0000256" key="1">
    <source>
        <dbReference type="ARBA" id="ARBA00010169"/>
    </source>
</evidence>
<dbReference type="SUPFAM" id="SSF54913">
    <property type="entry name" value="GlnB-like"/>
    <property type="match status" value="1"/>
</dbReference>
<comment type="caution">
    <text evidence="2">The sequence shown here is derived from an EMBL/GenBank/DDBJ whole genome shotgun (WGS) entry which is preliminary data.</text>
</comment>
<organism evidence="2 3">
    <name type="scientific">Tectimicrobiota bacterium</name>
    <dbReference type="NCBI Taxonomy" id="2528274"/>
    <lineage>
        <taxon>Bacteria</taxon>
        <taxon>Pseudomonadati</taxon>
        <taxon>Nitrospinota/Tectimicrobiota group</taxon>
        <taxon>Candidatus Tectimicrobiota</taxon>
    </lineage>
</organism>
<dbReference type="EMBL" id="VGLS01000132">
    <property type="protein sequence ID" value="MBM3223364.1"/>
    <property type="molecule type" value="Genomic_DNA"/>
</dbReference>
<gene>
    <name evidence="2" type="ORF">FJZ47_06145</name>
</gene>